<protein>
    <submittedName>
        <fullName evidence="3">Uncharacterized protein</fullName>
    </submittedName>
</protein>
<keyword evidence="4" id="KW-1185">Reference proteome</keyword>
<feature type="compositionally biased region" description="Pro residues" evidence="1">
    <location>
        <begin position="85"/>
        <end position="95"/>
    </location>
</feature>
<dbReference type="InterPro" id="IPR051485">
    <property type="entry name" value="SR-CTD_assoc_factor"/>
</dbReference>
<comment type="caution">
    <text evidence="3">The sequence shown here is derived from an EMBL/GenBank/DDBJ whole genome shotgun (WGS) entry which is preliminary data.</text>
</comment>
<feature type="compositionally biased region" description="Polar residues" evidence="1">
    <location>
        <begin position="22"/>
        <end position="42"/>
    </location>
</feature>
<dbReference type="GO" id="GO:0005634">
    <property type="term" value="C:nucleus"/>
    <property type="evidence" value="ECO:0007669"/>
    <property type="project" value="TreeGrafter"/>
</dbReference>
<feature type="region of interest" description="Disordered" evidence="1">
    <location>
        <begin position="1"/>
        <end position="101"/>
    </location>
</feature>
<proteinExistence type="predicted"/>
<feature type="compositionally biased region" description="Polar residues" evidence="1">
    <location>
        <begin position="59"/>
        <end position="73"/>
    </location>
</feature>
<feature type="compositionally biased region" description="Pro residues" evidence="1">
    <location>
        <begin position="774"/>
        <end position="785"/>
    </location>
</feature>
<feature type="compositionally biased region" description="Basic residues" evidence="1">
    <location>
        <begin position="193"/>
        <end position="226"/>
    </location>
</feature>
<dbReference type="PANTHER" id="PTHR23140">
    <property type="entry name" value="RNA PROCESSING PROTEIN LD23810P"/>
    <property type="match status" value="1"/>
</dbReference>
<evidence type="ECO:0000256" key="1">
    <source>
        <dbReference type="SAM" id="MobiDB-lite"/>
    </source>
</evidence>
<organism evidence="3 4">
    <name type="scientific">Macrolepiota fuliginosa MF-IS2</name>
    <dbReference type="NCBI Taxonomy" id="1400762"/>
    <lineage>
        <taxon>Eukaryota</taxon>
        <taxon>Fungi</taxon>
        <taxon>Dikarya</taxon>
        <taxon>Basidiomycota</taxon>
        <taxon>Agaricomycotina</taxon>
        <taxon>Agaricomycetes</taxon>
        <taxon>Agaricomycetidae</taxon>
        <taxon>Agaricales</taxon>
        <taxon>Agaricineae</taxon>
        <taxon>Agaricaceae</taxon>
        <taxon>Macrolepiota</taxon>
    </lineage>
</organism>
<feature type="region of interest" description="Disordered" evidence="1">
    <location>
        <begin position="116"/>
        <end position="343"/>
    </location>
</feature>
<dbReference type="OrthoDB" id="3062801at2759"/>
<sequence length="880" mass="100970">MAYDPESGFSRRKEFHRRYTQGYHSNDPFNPSIAQNVQNNRMGSRFENMDDIPLPSRPTAPTSQPFPPVQQSYYPYAPVSQPIRPTQPPIVPPPLRSYQIRPTQPPVIIQPTMSQPPMMAQPGSYPADYTSQPGFMSFIPPIRPISSPSARSRRSRRYSRSYSRSPSRVRAHRRMRRSRSPSYRSRSPPSHRQTSRRRSRSRSRSPIHSRRGSPHPAYRYRSRSPVRHYYSERRSPVHSRSRSHSHRRSRSHSRDRRSHSRDRRSHSRDRRSHSRDRRSHSRSSGPIPISAAAPPSHPGPSLEPRTPSPAHSLSRPHVVPVEGEGDNSNEKISHASSVRSSYKSSSWISAPELPSLLDSEATQSITASSRHTPTPYSIPSGWHRTPAGPPSLHASTRSNSQKFEEQGHNYSEYPQALDRTSTLEHFPFEPAQQESVKLHQYVKTFVMETLPRQIYLHFLLRLPSLYFSRVNRIFQEADLTMEEIKEMALQASAEDNKTFQQNMLNMGYYYHPETSNLSPAYQRLKTGWEQFIDNLMREWKTLNIISVLLLSAIMTMFQIQSASDDPVTRYVAFWSLTCALLSILYGCLFIIRFSTMRKASKAAEWALEARKSQTIFWNVWVMLSMPVVWLAWSILTFIVCIMSFMWRARVGLPADYTFPAPPSTEFGFRIFICAVLATGVIYGALILNTFRRYGAPMDEAWKRRVESFIAITGPMPTYPQTLPPSWYNAPPVTVPRPKSSPRGSSSDYTPYIGALGARGFGDTPVVIPHAAHSVPPPPPRSPPVYVPRTPILYQERYHRSRSQSRRREYTRSRSRTPIRERWNISHTRIPSRSPQKYNISHSRSRSRSRSPRRRNGSPNRSRSRAGPAHTADQGAINCPL</sequence>
<keyword evidence="2" id="KW-1133">Transmembrane helix</keyword>
<dbReference type="EMBL" id="MU151132">
    <property type="protein sequence ID" value="KAF9449384.1"/>
    <property type="molecule type" value="Genomic_DNA"/>
</dbReference>
<dbReference type="Proteomes" id="UP000807342">
    <property type="component" value="Unassembled WGS sequence"/>
</dbReference>
<feature type="region of interest" description="Disordered" evidence="1">
    <location>
        <begin position="729"/>
        <end position="748"/>
    </location>
</feature>
<keyword evidence="2" id="KW-0472">Membrane</keyword>
<evidence type="ECO:0000313" key="3">
    <source>
        <dbReference type="EMBL" id="KAF9449384.1"/>
    </source>
</evidence>
<feature type="transmembrane region" description="Helical" evidence="2">
    <location>
        <begin position="571"/>
        <end position="594"/>
    </location>
</feature>
<feature type="compositionally biased region" description="Polar residues" evidence="1">
    <location>
        <begin position="360"/>
        <end position="377"/>
    </location>
</feature>
<dbReference type="GO" id="GO:0003723">
    <property type="term" value="F:RNA binding"/>
    <property type="evidence" value="ECO:0007669"/>
    <property type="project" value="TreeGrafter"/>
</dbReference>
<feature type="compositionally biased region" description="Low complexity" evidence="1">
    <location>
        <begin position="180"/>
        <end position="192"/>
    </location>
</feature>
<name>A0A9P5XFG5_9AGAR</name>
<accession>A0A9P5XFG5</accession>
<feature type="compositionally biased region" description="Low complexity" evidence="1">
    <location>
        <begin position="735"/>
        <end position="746"/>
    </location>
</feature>
<feature type="region of interest" description="Disordered" evidence="1">
    <location>
        <begin position="768"/>
        <end position="880"/>
    </location>
</feature>
<evidence type="ECO:0000313" key="4">
    <source>
        <dbReference type="Proteomes" id="UP000807342"/>
    </source>
</evidence>
<gene>
    <name evidence="3" type="ORF">P691DRAFT_568995</name>
</gene>
<feature type="compositionally biased region" description="Polar residues" evidence="1">
    <location>
        <begin position="824"/>
        <end position="841"/>
    </location>
</feature>
<feature type="compositionally biased region" description="Low complexity" evidence="1">
    <location>
        <begin position="334"/>
        <end position="343"/>
    </location>
</feature>
<dbReference type="PANTHER" id="PTHR23140:SF4">
    <property type="entry name" value="PROTEIN CBR-NRD-1"/>
    <property type="match status" value="1"/>
</dbReference>
<keyword evidence="2" id="KW-0812">Transmembrane</keyword>
<evidence type="ECO:0000256" key="2">
    <source>
        <dbReference type="SAM" id="Phobius"/>
    </source>
</evidence>
<feature type="transmembrane region" description="Helical" evidence="2">
    <location>
        <begin position="615"/>
        <end position="646"/>
    </location>
</feature>
<feature type="transmembrane region" description="Helical" evidence="2">
    <location>
        <begin position="666"/>
        <end position="687"/>
    </location>
</feature>
<feature type="compositionally biased region" description="Low complexity" evidence="1">
    <location>
        <begin position="282"/>
        <end position="294"/>
    </location>
</feature>
<feature type="compositionally biased region" description="Basic residues" evidence="1">
    <location>
        <begin position="842"/>
        <end position="855"/>
    </location>
</feature>
<reference evidence="3" key="1">
    <citation type="submission" date="2020-11" db="EMBL/GenBank/DDBJ databases">
        <authorList>
            <consortium name="DOE Joint Genome Institute"/>
            <person name="Ahrendt S."/>
            <person name="Riley R."/>
            <person name="Andreopoulos W."/>
            <person name="Labutti K."/>
            <person name="Pangilinan J."/>
            <person name="Ruiz-Duenas F.J."/>
            <person name="Barrasa J.M."/>
            <person name="Sanchez-Garcia M."/>
            <person name="Camarero S."/>
            <person name="Miyauchi S."/>
            <person name="Serrano A."/>
            <person name="Linde D."/>
            <person name="Babiker R."/>
            <person name="Drula E."/>
            <person name="Ayuso-Fernandez I."/>
            <person name="Pacheco R."/>
            <person name="Padilla G."/>
            <person name="Ferreira P."/>
            <person name="Barriuso J."/>
            <person name="Kellner H."/>
            <person name="Castanera R."/>
            <person name="Alfaro M."/>
            <person name="Ramirez L."/>
            <person name="Pisabarro A.G."/>
            <person name="Kuo A."/>
            <person name="Tritt A."/>
            <person name="Lipzen A."/>
            <person name="He G."/>
            <person name="Yan M."/>
            <person name="Ng V."/>
            <person name="Cullen D."/>
            <person name="Martin F."/>
            <person name="Rosso M.-N."/>
            <person name="Henrissat B."/>
            <person name="Hibbett D."/>
            <person name="Martinez A.T."/>
            <person name="Grigoriev I.V."/>
        </authorList>
    </citation>
    <scope>NUCLEOTIDE SEQUENCE</scope>
    <source>
        <strain evidence="3">MF-IS2</strain>
    </source>
</reference>
<dbReference type="AlphaFoldDB" id="A0A9P5XFG5"/>
<feature type="compositionally biased region" description="Basic and acidic residues" evidence="1">
    <location>
        <begin position="805"/>
        <end position="823"/>
    </location>
</feature>
<feature type="region of interest" description="Disordered" evidence="1">
    <location>
        <begin position="360"/>
        <end position="407"/>
    </location>
</feature>
<feature type="compositionally biased region" description="Basic residues" evidence="1">
    <location>
        <begin position="167"/>
        <end position="179"/>
    </location>
</feature>
<feature type="compositionally biased region" description="Basic residues" evidence="1">
    <location>
        <begin position="236"/>
        <end position="281"/>
    </location>
</feature>